<feature type="compositionally biased region" description="Polar residues" evidence="1">
    <location>
        <begin position="88"/>
        <end position="98"/>
    </location>
</feature>
<organism evidence="2 3">
    <name type="scientific">Allorhodopirellula heiligendammensis</name>
    <dbReference type="NCBI Taxonomy" id="2714739"/>
    <lineage>
        <taxon>Bacteria</taxon>
        <taxon>Pseudomonadati</taxon>
        <taxon>Planctomycetota</taxon>
        <taxon>Planctomycetia</taxon>
        <taxon>Pirellulales</taxon>
        <taxon>Pirellulaceae</taxon>
        <taxon>Allorhodopirellula</taxon>
    </lineage>
</organism>
<evidence type="ECO:0000313" key="3">
    <source>
        <dbReference type="Proteomes" id="UP000319908"/>
    </source>
</evidence>
<name>A0A5C6BHJ4_9BACT</name>
<dbReference type="Proteomes" id="UP000319908">
    <property type="component" value="Unassembled WGS sequence"/>
</dbReference>
<gene>
    <name evidence="2" type="ORF">Poly21_46920</name>
</gene>
<reference evidence="2 3" key="1">
    <citation type="journal article" date="2020" name="Antonie Van Leeuwenhoek">
        <title>Rhodopirellula heiligendammensis sp. nov., Rhodopirellula pilleata sp. nov., and Rhodopirellula solitaria sp. nov. isolated from natural or artificial marine surfaces in Northern Germany and California, USA, and emended description of the genus Rhodopirellula.</title>
        <authorList>
            <person name="Kallscheuer N."/>
            <person name="Wiegand S."/>
            <person name="Jogler M."/>
            <person name="Boedeker C."/>
            <person name="Peeters S.H."/>
            <person name="Rast P."/>
            <person name="Heuer A."/>
            <person name="Jetten M.S.M."/>
            <person name="Rohde M."/>
            <person name="Jogler C."/>
        </authorList>
    </citation>
    <scope>NUCLEOTIDE SEQUENCE [LARGE SCALE GENOMIC DNA]</scope>
    <source>
        <strain evidence="2 3">Poly21</strain>
    </source>
</reference>
<dbReference type="AlphaFoldDB" id="A0A5C6BHJ4"/>
<comment type="caution">
    <text evidence="2">The sequence shown here is derived from an EMBL/GenBank/DDBJ whole genome shotgun (WGS) entry which is preliminary data.</text>
</comment>
<evidence type="ECO:0000256" key="1">
    <source>
        <dbReference type="SAM" id="MobiDB-lite"/>
    </source>
</evidence>
<sequence>MTKRPWQIATIGLFGEEPTPCWRSMQVFSNFLLKSFCAKNSSKLSENQPPLAPVASISHQCRAAKAIAPGGRPTTEMSRNRHFRGSWRQRSPYASTQTIPPPADDPRPMSAIEDRLQKFSSAIIPTVNEGFIPGKDDVRFMDTLMGTDAIACPFTRY</sequence>
<keyword evidence="3" id="KW-1185">Reference proteome</keyword>
<protein>
    <submittedName>
        <fullName evidence="2">Uncharacterized protein</fullName>
    </submittedName>
</protein>
<accession>A0A5C6BHJ4</accession>
<feature type="region of interest" description="Disordered" evidence="1">
    <location>
        <begin position="69"/>
        <end position="108"/>
    </location>
</feature>
<proteinExistence type="predicted"/>
<evidence type="ECO:0000313" key="2">
    <source>
        <dbReference type="EMBL" id="TWU10786.1"/>
    </source>
</evidence>
<dbReference type="EMBL" id="SJPU01000003">
    <property type="protein sequence ID" value="TWU10786.1"/>
    <property type="molecule type" value="Genomic_DNA"/>
</dbReference>
<dbReference type="RefSeq" id="WP_146409168.1">
    <property type="nucleotide sequence ID" value="NZ_SJPU01000003.1"/>
</dbReference>